<organism evidence="2 3">
    <name type="scientific">Lithospermum erythrorhizon</name>
    <name type="common">Purple gromwell</name>
    <name type="synonym">Lithospermum officinale var. erythrorhizon</name>
    <dbReference type="NCBI Taxonomy" id="34254"/>
    <lineage>
        <taxon>Eukaryota</taxon>
        <taxon>Viridiplantae</taxon>
        <taxon>Streptophyta</taxon>
        <taxon>Embryophyta</taxon>
        <taxon>Tracheophyta</taxon>
        <taxon>Spermatophyta</taxon>
        <taxon>Magnoliopsida</taxon>
        <taxon>eudicotyledons</taxon>
        <taxon>Gunneridae</taxon>
        <taxon>Pentapetalae</taxon>
        <taxon>asterids</taxon>
        <taxon>lamiids</taxon>
        <taxon>Boraginales</taxon>
        <taxon>Boraginaceae</taxon>
        <taxon>Boraginoideae</taxon>
        <taxon>Lithospermeae</taxon>
        <taxon>Lithospermum</taxon>
    </lineage>
</organism>
<dbReference type="InterPro" id="IPR044730">
    <property type="entry name" value="RNase_H-like_dom_plant"/>
</dbReference>
<dbReference type="InterPro" id="IPR036397">
    <property type="entry name" value="RNaseH_sf"/>
</dbReference>
<dbReference type="InterPro" id="IPR012337">
    <property type="entry name" value="RNaseH-like_sf"/>
</dbReference>
<dbReference type="InterPro" id="IPR002156">
    <property type="entry name" value="RNaseH_domain"/>
</dbReference>
<dbReference type="Gene3D" id="3.30.420.10">
    <property type="entry name" value="Ribonuclease H-like superfamily/Ribonuclease H"/>
    <property type="match status" value="1"/>
</dbReference>
<proteinExistence type="predicted"/>
<dbReference type="GO" id="GO:0004523">
    <property type="term" value="F:RNA-DNA hybrid ribonuclease activity"/>
    <property type="evidence" value="ECO:0007669"/>
    <property type="project" value="InterPro"/>
</dbReference>
<dbReference type="Proteomes" id="UP001454036">
    <property type="component" value="Unassembled WGS sequence"/>
</dbReference>
<sequence length="123" mass="13511">MGIQLANDYLAASVKEHGRGTTGVIIRDNQGEFMGASFKIIPSVVQVIVAEAMAIREGLAFAIRQGWDHIDVESDSHILIKVILGEFLVPLEIHVVIGCNLSIHKEGIKQCGAYIRILELWFG</sequence>
<gene>
    <name evidence="2" type="ORF">LIER_29365</name>
</gene>
<dbReference type="EMBL" id="BAABME010010095">
    <property type="protein sequence ID" value="GAA0176360.1"/>
    <property type="molecule type" value="Genomic_DNA"/>
</dbReference>
<evidence type="ECO:0000313" key="2">
    <source>
        <dbReference type="EMBL" id="GAA0176360.1"/>
    </source>
</evidence>
<evidence type="ECO:0000313" key="3">
    <source>
        <dbReference type="Proteomes" id="UP001454036"/>
    </source>
</evidence>
<keyword evidence="3" id="KW-1185">Reference proteome</keyword>
<feature type="domain" description="RNase H type-1" evidence="1">
    <location>
        <begin position="12"/>
        <end position="85"/>
    </location>
</feature>
<reference evidence="2 3" key="1">
    <citation type="submission" date="2024-01" db="EMBL/GenBank/DDBJ databases">
        <title>The complete chloroplast genome sequence of Lithospermum erythrorhizon: insights into the phylogenetic relationship among Boraginaceae species and the maternal lineages of purple gromwells.</title>
        <authorList>
            <person name="Okada T."/>
            <person name="Watanabe K."/>
        </authorList>
    </citation>
    <scope>NUCLEOTIDE SEQUENCE [LARGE SCALE GENOMIC DNA]</scope>
</reference>
<dbReference type="PANTHER" id="PTHR47074">
    <property type="entry name" value="BNAC02G40300D PROTEIN"/>
    <property type="match status" value="1"/>
</dbReference>
<evidence type="ECO:0000259" key="1">
    <source>
        <dbReference type="Pfam" id="PF13456"/>
    </source>
</evidence>
<accession>A0AAV3RMH4</accession>
<comment type="caution">
    <text evidence="2">The sequence shown here is derived from an EMBL/GenBank/DDBJ whole genome shotgun (WGS) entry which is preliminary data.</text>
</comment>
<dbReference type="InterPro" id="IPR052929">
    <property type="entry name" value="RNase_H-like_EbsB-rel"/>
</dbReference>
<dbReference type="PANTHER" id="PTHR47074:SF11">
    <property type="entry name" value="REVERSE TRANSCRIPTASE-LIKE PROTEIN"/>
    <property type="match status" value="1"/>
</dbReference>
<dbReference type="AlphaFoldDB" id="A0AAV3RMH4"/>
<name>A0AAV3RMH4_LITER</name>
<dbReference type="Pfam" id="PF13456">
    <property type="entry name" value="RVT_3"/>
    <property type="match status" value="1"/>
</dbReference>
<dbReference type="CDD" id="cd06222">
    <property type="entry name" value="RNase_H_like"/>
    <property type="match status" value="1"/>
</dbReference>
<protein>
    <recommendedName>
        <fullName evidence="1">RNase H type-1 domain-containing protein</fullName>
    </recommendedName>
</protein>
<dbReference type="GO" id="GO:0003676">
    <property type="term" value="F:nucleic acid binding"/>
    <property type="evidence" value="ECO:0007669"/>
    <property type="project" value="InterPro"/>
</dbReference>
<dbReference type="SUPFAM" id="SSF53098">
    <property type="entry name" value="Ribonuclease H-like"/>
    <property type="match status" value="1"/>
</dbReference>